<dbReference type="AlphaFoldDB" id="A0AAW1RQU3"/>
<dbReference type="PANTHER" id="PTHR34689:SF1">
    <property type="entry name" value="NUCLEIC ACID-BINDING PROTEIN"/>
    <property type="match status" value="1"/>
</dbReference>
<comment type="caution">
    <text evidence="3">The sequence shown here is derived from an EMBL/GenBank/DDBJ whole genome shotgun (WGS) entry which is preliminary data.</text>
</comment>
<organism evidence="3 4">
    <name type="scientific">Elliptochloris bilobata</name>
    <dbReference type="NCBI Taxonomy" id="381761"/>
    <lineage>
        <taxon>Eukaryota</taxon>
        <taxon>Viridiplantae</taxon>
        <taxon>Chlorophyta</taxon>
        <taxon>core chlorophytes</taxon>
        <taxon>Trebouxiophyceae</taxon>
        <taxon>Trebouxiophyceae incertae sedis</taxon>
        <taxon>Elliptochloris clade</taxon>
        <taxon>Elliptochloris</taxon>
    </lineage>
</organism>
<proteinExistence type="predicted"/>
<protein>
    <submittedName>
        <fullName evidence="3">Uncharacterized protein</fullName>
    </submittedName>
</protein>
<accession>A0AAW1RQU3</accession>
<reference evidence="3 4" key="1">
    <citation type="journal article" date="2024" name="Nat. Commun.">
        <title>Phylogenomics reveals the evolutionary origins of lichenization in chlorophyte algae.</title>
        <authorList>
            <person name="Puginier C."/>
            <person name="Libourel C."/>
            <person name="Otte J."/>
            <person name="Skaloud P."/>
            <person name="Haon M."/>
            <person name="Grisel S."/>
            <person name="Petersen M."/>
            <person name="Berrin J.G."/>
            <person name="Delaux P.M."/>
            <person name="Dal Grande F."/>
            <person name="Keller J."/>
        </authorList>
    </citation>
    <scope>NUCLEOTIDE SEQUENCE [LARGE SCALE GENOMIC DNA]</scope>
    <source>
        <strain evidence="3 4">SAG 245.80</strain>
    </source>
</reference>
<name>A0AAW1RQU3_9CHLO</name>
<dbReference type="EMBL" id="JALJOU010000026">
    <property type="protein sequence ID" value="KAK9836123.1"/>
    <property type="molecule type" value="Genomic_DNA"/>
</dbReference>
<dbReference type="PANTHER" id="PTHR34689">
    <property type="entry name" value="NUCLEIC ACID-BINDING PROTEIN"/>
    <property type="match status" value="1"/>
</dbReference>
<sequence length="325" mass="36272">MSVDRAGNNQVALMEPTLFTRGGMEDTRGASMVQKHAEKLQRAKEEAALDKLRAQWPEMSEAVLVLALEDADWETDHATLLLHRFQSALGPQLDVLAQKLKSARAETSAQQRAGRGAEASTHSADGKKKAKKRGREEKAEAKPAMGASTEAFGKYGVVRETDMDSKRSEFIMWATEVQKVDVESLPKWEEKDMFRTYMEDFNTGTLPHKKYYDLDAYERRRAVKAAKKGSSAGGEQLAFDDEAALKAERKAAAAEAAADRLRDAYNELKYTAAGKVADMREQEMTRMQMNLAYRTADFGTARKLQSRLAPDDPFADPNAVKRLEK</sequence>
<evidence type="ECO:0000313" key="4">
    <source>
        <dbReference type="Proteomes" id="UP001445335"/>
    </source>
</evidence>
<evidence type="ECO:0000256" key="2">
    <source>
        <dbReference type="SAM" id="MobiDB-lite"/>
    </source>
</evidence>
<gene>
    <name evidence="3" type="ORF">WJX81_003270</name>
</gene>
<keyword evidence="1" id="KW-0175">Coiled coil</keyword>
<evidence type="ECO:0000256" key="1">
    <source>
        <dbReference type="SAM" id="Coils"/>
    </source>
</evidence>
<evidence type="ECO:0000313" key="3">
    <source>
        <dbReference type="EMBL" id="KAK9836123.1"/>
    </source>
</evidence>
<keyword evidence="4" id="KW-1185">Reference proteome</keyword>
<dbReference type="Proteomes" id="UP001445335">
    <property type="component" value="Unassembled WGS sequence"/>
</dbReference>
<feature type="region of interest" description="Disordered" evidence="2">
    <location>
        <begin position="106"/>
        <end position="145"/>
    </location>
</feature>
<feature type="coiled-coil region" evidence="1">
    <location>
        <begin position="244"/>
        <end position="271"/>
    </location>
</feature>